<evidence type="ECO:0000313" key="2">
    <source>
        <dbReference type="Proteomes" id="UP000041254"/>
    </source>
</evidence>
<keyword evidence="2" id="KW-1185">Reference proteome</keyword>
<dbReference type="AlphaFoldDB" id="A0A0G4F4A3"/>
<proteinExistence type="predicted"/>
<dbReference type="VEuPathDB" id="CryptoDB:Vbra_1298"/>
<organism evidence="1 2">
    <name type="scientific">Vitrella brassicaformis (strain CCMP3155)</name>
    <dbReference type="NCBI Taxonomy" id="1169540"/>
    <lineage>
        <taxon>Eukaryota</taxon>
        <taxon>Sar</taxon>
        <taxon>Alveolata</taxon>
        <taxon>Colpodellida</taxon>
        <taxon>Vitrellaceae</taxon>
        <taxon>Vitrella</taxon>
    </lineage>
</organism>
<accession>A0A0G4F4A3</accession>
<protein>
    <submittedName>
        <fullName evidence="1">Uncharacterized protein</fullName>
    </submittedName>
</protein>
<sequence length="174" mass="19193">MRLTSNRASITGKGGVISDHDADSVAKMAEVKAMKKEKKGIASWTGVYWNGADVAQPVSVKVDVIVNMLVQKHVISADKKIETIDKIKGILGKSNYKNPEVKWTKNQLNELLPKKQKDDFEAAFAIIKSWLAEPEPGYLLPANKYAEDELQEINAKLGKQEGDKGKTAQGKDEL</sequence>
<name>A0A0G4F4A3_VITBC</name>
<dbReference type="Proteomes" id="UP000041254">
    <property type="component" value="Unassembled WGS sequence"/>
</dbReference>
<dbReference type="EMBL" id="CDMY01000372">
    <property type="protein sequence ID" value="CEM06869.1"/>
    <property type="molecule type" value="Genomic_DNA"/>
</dbReference>
<reference evidence="1 2" key="1">
    <citation type="submission" date="2014-11" db="EMBL/GenBank/DDBJ databases">
        <authorList>
            <person name="Zhu J."/>
            <person name="Qi W."/>
            <person name="Song R."/>
        </authorList>
    </citation>
    <scope>NUCLEOTIDE SEQUENCE [LARGE SCALE GENOMIC DNA]</scope>
</reference>
<gene>
    <name evidence="1" type="ORF">Vbra_1298</name>
</gene>
<dbReference type="InParanoid" id="A0A0G4F4A3"/>
<evidence type="ECO:0000313" key="1">
    <source>
        <dbReference type="EMBL" id="CEM06869.1"/>
    </source>
</evidence>